<accession>A0A495A7U8</accession>
<evidence type="ECO:0000313" key="2">
    <source>
        <dbReference type="Proteomes" id="UP000269301"/>
    </source>
</evidence>
<dbReference type="SUPFAM" id="SSF54637">
    <property type="entry name" value="Thioesterase/thiol ester dehydrase-isomerase"/>
    <property type="match status" value="1"/>
</dbReference>
<dbReference type="Pfam" id="PF13279">
    <property type="entry name" value="4HBT_2"/>
    <property type="match status" value="1"/>
</dbReference>
<comment type="caution">
    <text evidence="1">The sequence shown here is derived from an EMBL/GenBank/DDBJ whole genome shotgun (WGS) entry which is preliminary data.</text>
</comment>
<dbReference type="OrthoDB" id="6117985at2"/>
<sequence length="158" mass="18264">MVQSKVLIEDKVPQAWIDYNGHMNDAEYVRAFSWGVDRFMNLIGITEAFRKDHHYTIYTMENHVCYLDEMKLGEAFEVHLYVIDYDSKRAHLFFELYGEDGKRAATSEQMLMGIDQTSGKSAPFPDEIVTNVEELANQHTPTDKPKEVGRIIGIKRKS</sequence>
<dbReference type="EMBL" id="RBZP01000003">
    <property type="protein sequence ID" value="RKQ34565.1"/>
    <property type="molecule type" value="Genomic_DNA"/>
</dbReference>
<protein>
    <submittedName>
        <fullName evidence="1">Thioesterase</fullName>
    </submittedName>
</protein>
<keyword evidence="2" id="KW-1185">Reference proteome</keyword>
<reference evidence="1 2" key="1">
    <citation type="journal article" date="2016" name="Int. J. Syst. Evol. Microbiol.">
        <title>Oceanobacillus halophilus sp. nov., a novel moderately halophilic bacterium from a hypersaline lake.</title>
        <authorList>
            <person name="Amoozegar M.A."/>
            <person name="Bagheri M."/>
            <person name="Makhdoumi A."/>
            <person name="Nikou M.M."/>
            <person name="Fazeli S.A.S."/>
            <person name="Schumann P."/>
            <person name="Sproer C."/>
            <person name="Sanchez-Porro C."/>
            <person name="Ventosa A."/>
        </authorList>
    </citation>
    <scope>NUCLEOTIDE SEQUENCE [LARGE SCALE GENOMIC DNA]</scope>
    <source>
        <strain evidence="1 2">DSM 23996</strain>
    </source>
</reference>
<dbReference type="AlphaFoldDB" id="A0A495A7U8"/>
<dbReference type="Proteomes" id="UP000269301">
    <property type="component" value="Unassembled WGS sequence"/>
</dbReference>
<gene>
    <name evidence="1" type="ORF">D8M06_06480</name>
</gene>
<dbReference type="CDD" id="cd00586">
    <property type="entry name" value="4HBT"/>
    <property type="match status" value="1"/>
</dbReference>
<dbReference type="Gene3D" id="3.10.129.10">
    <property type="entry name" value="Hotdog Thioesterase"/>
    <property type="match status" value="1"/>
</dbReference>
<dbReference type="RefSeq" id="WP_121203598.1">
    <property type="nucleotide sequence ID" value="NZ_RBZP01000003.1"/>
</dbReference>
<name>A0A495A7U8_9BACI</name>
<proteinExistence type="predicted"/>
<organism evidence="1 2">
    <name type="scientific">Oceanobacillus halophilus</name>
    <dbReference type="NCBI Taxonomy" id="930130"/>
    <lineage>
        <taxon>Bacteria</taxon>
        <taxon>Bacillati</taxon>
        <taxon>Bacillota</taxon>
        <taxon>Bacilli</taxon>
        <taxon>Bacillales</taxon>
        <taxon>Bacillaceae</taxon>
        <taxon>Oceanobacillus</taxon>
    </lineage>
</organism>
<dbReference type="InterPro" id="IPR029069">
    <property type="entry name" value="HotDog_dom_sf"/>
</dbReference>
<evidence type="ECO:0000313" key="1">
    <source>
        <dbReference type="EMBL" id="RKQ34565.1"/>
    </source>
</evidence>